<evidence type="ECO:0008006" key="4">
    <source>
        <dbReference type="Google" id="ProtNLM"/>
    </source>
</evidence>
<gene>
    <name evidence="2" type="ORF">B0I36DRAFT_18326</name>
</gene>
<comment type="caution">
    <text evidence="2">The sequence shown here is derived from an EMBL/GenBank/DDBJ whole genome shotgun (WGS) entry which is preliminary data.</text>
</comment>
<evidence type="ECO:0000313" key="2">
    <source>
        <dbReference type="EMBL" id="KAH7041023.1"/>
    </source>
</evidence>
<sequence>MYSFFFFFFHFRAVLCFEPTRSRERSTARETYGGGEVVVVEKQPGCQEIIVILNIPSRGNGTAVSVLSCDNCCLPQLKASGGTRRRRRRRLEGGSHYYHQLLHNQRFWSATCDDDV</sequence>
<protein>
    <recommendedName>
        <fullName evidence="4">Secreted protein</fullName>
    </recommendedName>
</protein>
<reference evidence="2" key="1">
    <citation type="journal article" date="2021" name="Nat. Commun.">
        <title>Genetic determinants of endophytism in the Arabidopsis root mycobiome.</title>
        <authorList>
            <person name="Mesny F."/>
            <person name="Miyauchi S."/>
            <person name="Thiergart T."/>
            <person name="Pickel B."/>
            <person name="Atanasova L."/>
            <person name="Karlsson M."/>
            <person name="Huettel B."/>
            <person name="Barry K.W."/>
            <person name="Haridas S."/>
            <person name="Chen C."/>
            <person name="Bauer D."/>
            <person name="Andreopoulos W."/>
            <person name="Pangilinan J."/>
            <person name="LaButti K."/>
            <person name="Riley R."/>
            <person name="Lipzen A."/>
            <person name="Clum A."/>
            <person name="Drula E."/>
            <person name="Henrissat B."/>
            <person name="Kohler A."/>
            <person name="Grigoriev I.V."/>
            <person name="Martin F.M."/>
            <person name="Hacquard S."/>
        </authorList>
    </citation>
    <scope>NUCLEOTIDE SEQUENCE</scope>
    <source>
        <strain evidence="2">MPI-CAGE-CH-0230</strain>
    </source>
</reference>
<dbReference type="EMBL" id="JAGTJQ010000001">
    <property type="protein sequence ID" value="KAH7041023.1"/>
    <property type="molecule type" value="Genomic_DNA"/>
</dbReference>
<dbReference type="Proteomes" id="UP000756346">
    <property type="component" value="Unassembled WGS sequence"/>
</dbReference>
<accession>A0A9P9BW56</accession>
<organism evidence="2 3">
    <name type="scientific">Microdochium trichocladiopsis</name>
    <dbReference type="NCBI Taxonomy" id="1682393"/>
    <lineage>
        <taxon>Eukaryota</taxon>
        <taxon>Fungi</taxon>
        <taxon>Dikarya</taxon>
        <taxon>Ascomycota</taxon>
        <taxon>Pezizomycotina</taxon>
        <taxon>Sordariomycetes</taxon>
        <taxon>Xylariomycetidae</taxon>
        <taxon>Xylariales</taxon>
        <taxon>Microdochiaceae</taxon>
        <taxon>Microdochium</taxon>
    </lineage>
</organism>
<name>A0A9P9BW56_9PEZI</name>
<dbReference type="RefSeq" id="XP_046019078.1">
    <property type="nucleotide sequence ID" value="XM_046148760.1"/>
</dbReference>
<dbReference type="GeneID" id="70178306"/>
<keyword evidence="3" id="KW-1185">Reference proteome</keyword>
<evidence type="ECO:0000313" key="3">
    <source>
        <dbReference type="Proteomes" id="UP000756346"/>
    </source>
</evidence>
<evidence type="ECO:0000256" key="1">
    <source>
        <dbReference type="SAM" id="SignalP"/>
    </source>
</evidence>
<dbReference type="AlphaFoldDB" id="A0A9P9BW56"/>
<keyword evidence="1" id="KW-0732">Signal</keyword>
<feature type="chain" id="PRO_5040199261" description="Secreted protein" evidence="1">
    <location>
        <begin position="17"/>
        <end position="116"/>
    </location>
</feature>
<proteinExistence type="predicted"/>
<feature type="signal peptide" evidence="1">
    <location>
        <begin position="1"/>
        <end position="16"/>
    </location>
</feature>